<accession>A0A1Y2ES75</accession>
<gene>
    <name evidence="2" type="ORF">BCR37DRAFT_389910</name>
</gene>
<organism evidence="2 3">
    <name type="scientific">Protomyces lactucae-debilis</name>
    <dbReference type="NCBI Taxonomy" id="2754530"/>
    <lineage>
        <taxon>Eukaryota</taxon>
        <taxon>Fungi</taxon>
        <taxon>Dikarya</taxon>
        <taxon>Ascomycota</taxon>
        <taxon>Taphrinomycotina</taxon>
        <taxon>Taphrinomycetes</taxon>
        <taxon>Taphrinales</taxon>
        <taxon>Protomycetaceae</taxon>
        <taxon>Protomyces</taxon>
    </lineage>
</organism>
<dbReference type="AlphaFoldDB" id="A0A1Y2ES75"/>
<keyword evidence="3" id="KW-1185">Reference proteome</keyword>
<dbReference type="Proteomes" id="UP000193685">
    <property type="component" value="Unassembled WGS sequence"/>
</dbReference>
<evidence type="ECO:0000313" key="3">
    <source>
        <dbReference type="Proteomes" id="UP000193685"/>
    </source>
</evidence>
<proteinExistence type="predicted"/>
<feature type="compositionally biased region" description="Basic and acidic residues" evidence="1">
    <location>
        <begin position="13"/>
        <end position="29"/>
    </location>
</feature>
<feature type="region of interest" description="Disordered" evidence="1">
    <location>
        <begin position="1"/>
        <end position="41"/>
    </location>
</feature>
<comment type="caution">
    <text evidence="2">The sequence shown here is derived from an EMBL/GenBank/DDBJ whole genome shotgun (WGS) entry which is preliminary data.</text>
</comment>
<evidence type="ECO:0000256" key="1">
    <source>
        <dbReference type="SAM" id="MobiDB-lite"/>
    </source>
</evidence>
<reference evidence="2 3" key="1">
    <citation type="submission" date="2016-07" db="EMBL/GenBank/DDBJ databases">
        <title>Pervasive Adenine N6-methylation of Active Genes in Fungi.</title>
        <authorList>
            <consortium name="DOE Joint Genome Institute"/>
            <person name="Mondo S.J."/>
            <person name="Dannebaum R.O."/>
            <person name="Kuo R.C."/>
            <person name="Labutti K."/>
            <person name="Haridas S."/>
            <person name="Kuo A."/>
            <person name="Salamov A."/>
            <person name="Ahrendt S.R."/>
            <person name="Lipzen A."/>
            <person name="Sullivan W."/>
            <person name="Andreopoulos W.B."/>
            <person name="Clum A."/>
            <person name="Lindquist E."/>
            <person name="Daum C."/>
            <person name="Ramamoorthy G.K."/>
            <person name="Gryganskyi A."/>
            <person name="Culley D."/>
            <person name="Magnuson J.K."/>
            <person name="James T.Y."/>
            <person name="O'Malley M.A."/>
            <person name="Stajich J.E."/>
            <person name="Spatafora J.W."/>
            <person name="Visel A."/>
            <person name="Grigoriev I.V."/>
        </authorList>
    </citation>
    <scope>NUCLEOTIDE SEQUENCE [LARGE SCALE GENOMIC DNA]</scope>
    <source>
        <strain evidence="2 3">12-1054</strain>
    </source>
</reference>
<feature type="compositionally biased region" description="Polar residues" evidence="1">
    <location>
        <begin position="1"/>
        <end position="12"/>
    </location>
</feature>
<evidence type="ECO:0000313" key="2">
    <source>
        <dbReference type="EMBL" id="ORY74367.1"/>
    </source>
</evidence>
<protein>
    <submittedName>
        <fullName evidence="2">Uncharacterized protein</fullName>
    </submittedName>
</protein>
<dbReference type="GeneID" id="63787384"/>
<name>A0A1Y2ES75_PROLT</name>
<dbReference type="EMBL" id="MCFI01000030">
    <property type="protein sequence ID" value="ORY74367.1"/>
    <property type="molecule type" value="Genomic_DNA"/>
</dbReference>
<dbReference type="RefSeq" id="XP_040722016.1">
    <property type="nucleotide sequence ID" value="XM_040870785.1"/>
</dbReference>
<sequence>MASPPLETSLSISEERAAEAPRTSVDKASDTVGPPEGTYKDGANPLKIANYVTIDASPERDELYEKMGPYCSAKLKDLKCNLMMTLMMAKESTGKEYPIFLVSVEKQVAEEARKRLGWALDGVPIIIAKASFWGAFRNQYPESSDSEDKDDAVFPLLECQMSKVNPDRLPKSRCGSNTHHPVTLNGHAVEYCVEGRPER</sequence>